<dbReference type="HOGENOM" id="CLU_062257_0_0_1"/>
<dbReference type="OrthoDB" id="4062651at2759"/>
<dbReference type="EMBL" id="KN831768">
    <property type="protein sequence ID" value="KIM49241.1"/>
    <property type="molecule type" value="Genomic_DNA"/>
</dbReference>
<dbReference type="Gene3D" id="1.10.510.10">
    <property type="entry name" value="Transferase(Phosphotransferase) domain 1"/>
    <property type="match status" value="1"/>
</dbReference>
<evidence type="ECO:0000259" key="1">
    <source>
        <dbReference type="Pfam" id="PF01636"/>
    </source>
</evidence>
<name>A0A0C3CZG9_HEBCY</name>
<reference evidence="2 3" key="1">
    <citation type="submission" date="2014-04" db="EMBL/GenBank/DDBJ databases">
        <authorList>
            <consortium name="DOE Joint Genome Institute"/>
            <person name="Kuo A."/>
            <person name="Gay G."/>
            <person name="Dore J."/>
            <person name="Kohler A."/>
            <person name="Nagy L.G."/>
            <person name="Floudas D."/>
            <person name="Copeland A."/>
            <person name="Barry K.W."/>
            <person name="Cichocki N."/>
            <person name="Veneault-Fourrey C."/>
            <person name="LaButti K."/>
            <person name="Lindquist E.A."/>
            <person name="Lipzen A."/>
            <person name="Lundell T."/>
            <person name="Morin E."/>
            <person name="Murat C."/>
            <person name="Sun H."/>
            <person name="Tunlid A."/>
            <person name="Henrissat B."/>
            <person name="Grigoriev I.V."/>
            <person name="Hibbett D.S."/>
            <person name="Martin F."/>
            <person name="Nordberg H.P."/>
            <person name="Cantor M.N."/>
            <person name="Hua S.X."/>
        </authorList>
    </citation>
    <scope>NUCLEOTIDE SEQUENCE [LARGE SCALE GENOMIC DNA]</scope>
    <source>
        <strain evidence="3">h7</strain>
    </source>
</reference>
<accession>A0A0C3CZG9</accession>
<keyword evidence="3" id="KW-1185">Reference proteome</keyword>
<dbReference type="SUPFAM" id="SSF56112">
    <property type="entry name" value="Protein kinase-like (PK-like)"/>
    <property type="match status" value="1"/>
</dbReference>
<dbReference type="Pfam" id="PF01636">
    <property type="entry name" value="APH"/>
    <property type="match status" value="1"/>
</dbReference>
<dbReference type="Proteomes" id="UP000053424">
    <property type="component" value="Unassembled WGS sequence"/>
</dbReference>
<reference evidence="3" key="2">
    <citation type="submission" date="2015-01" db="EMBL/GenBank/DDBJ databases">
        <title>Evolutionary Origins and Diversification of the Mycorrhizal Mutualists.</title>
        <authorList>
            <consortium name="DOE Joint Genome Institute"/>
            <consortium name="Mycorrhizal Genomics Consortium"/>
            <person name="Kohler A."/>
            <person name="Kuo A."/>
            <person name="Nagy L.G."/>
            <person name="Floudas D."/>
            <person name="Copeland A."/>
            <person name="Barry K.W."/>
            <person name="Cichocki N."/>
            <person name="Veneault-Fourrey C."/>
            <person name="LaButti K."/>
            <person name="Lindquist E.A."/>
            <person name="Lipzen A."/>
            <person name="Lundell T."/>
            <person name="Morin E."/>
            <person name="Murat C."/>
            <person name="Riley R."/>
            <person name="Ohm R."/>
            <person name="Sun H."/>
            <person name="Tunlid A."/>
            <person name="Henrissat B."/>
            <person name="Grigoriev I.V."/>
            <person name="Hibbett D.S."/>
            <person name="Martin F."/>
        </authorList>
    </citation>
    <scope>NUCLEOTIDE SEQUENCE [LARGE SCALE GENOMIC DNA]</scope>
    <source>
        <strain evidence="3">h7</strain>
    </source>
</reference>
<dbReference type="InterPro" id="IPR011009">
    <property type="entry name" value="Kinase-like_dom_sf"/>
</dbReference>
<evidence type="ECO:0000313" key="2">
    <source>
        <dbReference type="EMBL" id="KIM49241.1"/>
    </source>
</evidence>
<sequence>MRQLQYSSTRFKSVNDRILILIWTEDSQIFRAEIPDAHLPDADLELSTAVGKRIPENHLFPAWRDTLTEAQQPLSNIYVKKHYAALRAYDDTPFATKFFMAWNLFPRKLIRMSTNILDAAPPLQPDVIISGIKAALDHIHSFGLVHDDIHPDNIMVDDAGNPIIIDFDSCVAVGAPSRGGSLGWSKDPKVAAFENYTYSFELVVKFVPGEYDGMDFDSDFDEDLDTVSPRKTLT</sequence>
<feature type="domain" description="Aminoglycoside phosphotransferase" evidence="1">
    <location>
        <begin position="52"/>
        <end position="170"/>
    </location>
</feature>
<evidence type="ECO:0000313" key="3">
    <source>
        <dbReference type="Proteomes" id="UP000053424"/>
    </source>
</evidence>
<proteinExistence type="predicted"/>
<organism evidence="2 3">
    <name type="scientific">Hebeloma cylindrosporum</name>
    <dbReference type="NCBI Taxonomy" id="76867"/>
    <lineage>
        <taxon>Eukaryota</taxon>
        <taxon>Fungi</taxon>
        <taxon>Dikarya</taxon>
        <taxon>Basidiomycota</taxon>
        <taxon>Agaricomycotina</taxon>
        <taxon>Agaricomycetes</taxon>
        <taxon>Agaricomycetidae</taxon>
        <taxon>Agaricales</taxon>
        <taxon>Agaricineae</taxon>
        <taxon>Hymenogastraceae</taxon>
        <taxon>Hebeloma</taxon>
    </lineage>
</organism>
<dbReference type="AlphaFoldDB" id="A0A0C3CZG9"/>
<protein>
    <recommendedName>
        <fullName evidence="1">Aminoglycoside phosphotransferase domain-containing protein</fullName>
    </recommendedName>
</protein>
<dbReference type="InterPro" id="IPR002575">
    <property type="entry name" value="Aminoglycoside_PTrfase"/>
</dbReference>
<gene>
    <name evidence="2" type="ORF">M413DRAFT_21497</name>
</gene>